<dbReference type="Gene3D" id="2.60.120.200">
    <property type="match status" value="1"/>
</dbReference>
<protein>
    <recommendedName>
        <fullName evidence="1">Beta-xylosidase C-terminal Concanavalin A-like domain-containing protein</fullName>
    </recommendedName>
</protein>
<dbReference type="EMBL" id="JBHLTM010000024">
    <property type="protein sequence ID" value="MFC0684014.1"/>
    <property type="molecule type" value="Genomic_DNA"/>
</dbReference>
<dbReference type="InterPro" id="IPR041542">
    <property type="entry name" value="GH43_C2"/>
</dbReference>
<dbReference type="PANTHER" id="PTHR42812:SF2">
    <property type="entry name" value="XYLOSIDASE_ARABINOSIDASE"/>
    <property type="match status" value="1"/>
</dbReference>
<dbReference type="InterPro" id="IPR051795">
    <property type="entry name" value="Glycosyl_Hydrlase_43"/>
</dbReference>
<evidence type="ECO:0000259" key="1">
    <source>
        <dbReference type="Pfam" id="PF17851"/>
    </source>
</evidence>
<sequence length="184" mass="20279">MAHSDFFEQASLGRLWSLYASAPDEAERIRVANGALILTGKGTGPADSSPLTQQAGDRAYEIEVELELVGDAQGGLLLFFDDRLFLGMGIDGKRMTTYRGGKASYWSEPAPAARRMHMRITNQDQVVTFYYSLDGKTWIRHGVRSYVSGYNANTLDNLLSLRPALFAAGQGKVNFRAFGYRALA</sequence>
<proteinExistence type="predicted"/>
<organism evidence="2 3">
    <name type="scientific">Novosphingobium clariflavum</name>
    <dbReference type="NCBI Taxonomy" id="2029884"/>
    <lineage>
        <taxon>Bacteria</taxon>
        <taxon>Pseudomonadati</taxon>
        <taxon>Pseudomonadota</taxon>
        <taxon>Alphaproteobacteria</taxon>
        <taxon>Sphingomonadales</taxon>
        <taxon>Sphingomonadaceae</taxon>
        <taxon>Novosphingobium</taxon>
    </lineage>
</organism>
<accession>A0ABV6S458</accession>
<dbReference type="Pfam" id="PF17851">
    <property type="entry name" value="GH43_C2"/>
    <property type="match status" value="1"/>
</dbReference>
<name>A0ABV6S458_9SPHN</name>
<comment type="caution">
    <text evidence="2">The sequence shown here is derived from an EMBL/GenBank/DDBJ whole genome shotgun (WGS) entry which is preliminary data.</text>
</comment>
<dbReference type="RefSeq" id="WP_379489295.1">
    <property type="nucleotide sequence ID" value="NZ_JBHLTM010000024.1"/>
</dbReference>
<reference evidence="2 3" key="1">
    <citation type="submission" date="2024-09" db="EMBL/GenBank/DDBJ databases">
        <authorList>
            <person name="Sun Q."/>
            <person name="Mori K."/>
        </authorList>
    </citation>
    <scope>NUCLEOTIDE SEQUENCE [LARGE SCALE GENOMIC DNA]</scope>
    <source>
        <strain evidence="2 3">CICC 11035S</strain>
    </source>
</reference>
<feature type="domain" description="Beta-xylosidase C-terminal Concanavalin A-like" evidence="1">
    <location>
        <begin position="5"/>
        <end position="143"/>
    </location>
</feature>
<dbReference type="InterPro" id="IPR013320">
    <property type="entry name" value="ConA-like_dom_sf"/>
</dbReference>
<keyword evidence="3" id="KW-1185">Reference proteome</keyword>
<evidence type="ECO:0000313" key="2">
    <source>
        <dbReference type="EMBL" id="MFC0684014.1"/>
    </source>
</evidence>
<dbReference type="SUPFAM" id="SSF49899">
    <property type="entry name" value="Concanavalin A-like lectins/glucanases"/>
    <property type="match status" value="1"/>
</dbReference>
<dbReference type="Proteomes" id="UP001589858">
    <property type="component" value="Unassembled WGS sequence"/>
</dbReference>
<gene>
    <name evidence="2" type="ORF">ACFFF8_05365</name>
</gene>
<dbReference type="PANTHER" id="PTHR42812">
    <property type="entry name" value="BETA-XYLOSIDASE"/>
    <property type="match status" value="1"/>
</dbReference>
<evidence type="ECO:0000313" key="3">
    <source>
        <dbReference type="Proteomes" id="UP001589858"/>
    </source>
</evidence>